<reference evidence="1" key="1">
    <citation type="journal article" date="2014" name="Front. Microbiol.">
        <title>High frequency of phylogenetically diverse reductive dehalogenase-homologous genes in deep subseafloor sedimentary metagenomes.</title>
        <authorList>
            <person name="Kawai M."/>
            <person name="Futagami T."/>
            <person name="Toyoda A."/>
            <person name="Takaki Y."/>
            <person name="Nishi S."/>
            <person name="Hori S."/>
            <person name="Arai W."/>
            <person name="Tsubouchi T."/>
            <person name="Morono Y."/>
            <person name="Uchiyama I."/>
            <person name="Ito T."/>
            <person name="Fujiyama A."/>
            <person name="Inagaki F."/>
            <person name="Takami H."/>
        </authorList>
    </citation>
    <scope>NUCLEOTIDE SEQUENCE</scope>
    <source>
        <strain evidence="1">Expedition CK06-06</strain>
    </source>
</reference>
<accession>X1VLG0</accession>
<comment type="caution">
    <text evidence="1">The sequence shown here is derived from an EMBL/GenBank/DDBJ whole genome shotgun (WGS) entry which is preliminary data.</text>
</comment>
<gene>
    <name evidence="1" type="ORF">S12H4_63210</name>
</gene>
<dbReference type="AlphaFoldDB" id="X1VLG0"/>
<feature type="non-terminal residue" evidence="1">
    <location>
        <position position="1"/>
    </location>
</feature>
<dbReference type="EMBL" id="BARW01042847">
    <property type="protein sequence ID" value="GAJ16646.1"/>
    <property type="molecule type" value="Genomic_DNA"/>
</dbReference>
<protein>
    <recommendedName>
        <fullName evidence="2">Secretion system C-terminal sorting domain-containing protein</fullName>
    </recommendedName>
</protein>
<proteinExistence type="predicted"/>
<evidence type="ECO:0008006" key="2">
    <source>
        <dbReference type="Google" id="ProtNLM"/>
    </source>
</evidence>
<sequence>ELPRSSGIYFLTVNTEGMSFSEKLVVLKK</sequence>
<evidence type="ECO:0000313" key="1">
    <source>
        <dbReference type="EMBL" id="GAJ16646.1"/>
    </source>
</evidence>
<organism evidence="1">
    <name type="scientific">marine sediment metagenome</name>
    <dbReference type="NCBI Taxonomy" id="412755"/>
    <lineage>
        <taxon>unclassified sequences</taxon>
        <taxon>metagenomes</taxon>
        <taxon>ecological metagenomes</taxon>
    </lineage>
</organism>
<name>X1VLG0_9ZZZZ</name>